<organism evidence="2">
    <name type="scientific">Ignisphaera aggregans</name>
    <dbReference type="NCBI Taxonomy" id="334771"/>
    <lineage>
        <taxon>Archaea</taxon>
        <taxon>Thermoproteota</taxon>
        <taxon>Thermoprotei</taxon>
        <taxon>Desulfurococcales</taxon>
        <taxon>Desulfurococcaceae</taxon>
        <taxon>Ignisphaera</taxon>
    </lineage>
</organism>
<keyword evidence="1" id="KW-0812">Transmembrane</keyword>
<feature type="transmembrane region" description="Helical" evidence="1">
    <location>
        <begin position="976"/>
        <end position="997"/>
    </location>
</feature>
<keyword evidence="1" id="KW-0472">Membrane</keyword>
<dbReference type="PANTHER" id="PTHR35902">
    <property type="entry name" value="S-LAYER DOMAIN-LIKE PROTEIN-RELATED"/>
    <property type="match status" value="1"/>
</dbReference>
<evidence type="ECO:0000256" key="1">
    <source>
        <dbReference type="SAM" id="Phobius"/>
    </source>
</evidence>
<comment type="caution">
    <text evidence="2">The sequence shown here is derived from an EMBL/GenBank/DDBJ whole genome shotgun (WGS) entry which is preliminary data.</text>
</comment>
<dbReference type="PANTHER" id="PTHR35902:SF3">
    <property type="entry name" value="NPCBM-ASSOCIATED, NEW3 DOMAIN OF ALPHA-GALACTOSIDASE"/>
    <property type="match status" value="1"/>
</dbReference>
<dbReference type="EMBL" id="DRUB01000145">
    <property type="protein sequence ID" value="HHR96657.1"/>
    <property type="molecule type" value="Genomic_DNA"/>
</dbReference>
<accession>A0A7C5Z092</accession>
<keyword evidence="1" id="KW-1133">Transmembrane helix</keyword>
<gene>
    <name evidence="2" type="ORF">ENL47_07625</name>
</gene>
<name>A0A7C5Z092_9CREN</name>
<proteinExistence type="predicted"/>
<evidence type="ECO:0000313" key="2">
    <source>
        <dbReference type="EMBL" id="HHR96657.1"/>
    </source>
</evidence>
<protein>
    <submittedName>
        <fullName evidence="2">Uncharacterized protein</fullName>
    </submittedName>
</protein>
<dbReference type="AlphaFoldDB" id="A0A7C5Z092"/>
<sequence length="1012" mass="113342">MVSEPGIRIQNPIFMIYLPKQMIFQSINRSISIPINGAFGYGQAIYLEVPNIDIVTPDEGVYPVIIKLRALVIGVEEFWHEEAYTILLPIYSPRLNLTLIDSGWWNKISSPITSGAAIYLTFQSLNIDTLNSLIIQIELDGVNAKFVDGRNISIYIVTNPINYGNVFTAIFTDVEINSLYTNISMKIIVTGTIYSYGMYYTAREYFLSQLALLSELKALIINTIHTQYGGSHAPLLPTARNIFINIDLINIKTYSIAWIKPKVSYIPNDIKVNDISGSCLYGIPAAGICTLTLNVDIDPVAQPGNYSIAILIEYAIQNRDSIAIYRDNLEIPISIASYDYYRPNIRPVTWFWGIQTPIRALEGQRNVPLTLIIVNEGPYTVSGIEVALNSTDKDITIINDKAFCAPILNVGGSCSTTFYVDLANTSLNHIKFDINIYYLFTLYGANIKDNNRYSITLAVDKSASGKGLDVIDWGWINNWPAYPNTSNATYFVTIVNRWPYRVSGIKLMLSLPEGFTSKGINEASSYISGPINSLQQFTATFSINIGNVKPGKYNATLIMEYIVESGTPNIAFIDKYQIKLLVNDPNNSISLVSTQWIGIMPEPNSYGAILAITIRNNYNPLVKGSILELYLPQGFTYSASNQSYAKIPATSINIMEQLQTLQTPSINYQRTIINYISQLLQQQGNIQQVFGYGDLIYFYVRLNILVEDPGTYTAMAYLNFIDHWNCVRRIPILIEMNVLGSTKIIDIITPIKVKVVNGTSVLNLGISNIGSAPLYNVYVYIVPYTSILLPDGNVKYIDILPPNNTVNITYNLIYNPVAIAMGATQTYMRYMSVPFGVTIIFRDVSGFMQYFNTSLSILLEPFIDLKLEDIKASISGEILRVSGTIVNYGIATARSVEAKVNIDGEMIGTLVGDIDPASQSVFRIETKIKHIPNNVLLIIVYRDEYYIERTLEQRISIAIEQSTPTYTQTPIHTFQLNHIIVIIAVATFLSIMALIFYRYIKKTLLQQSVYKG</sequence>
<reference evidence="2" key="1">
    <citation type="journal article" date="2020" name="mSystems">
        <title>Genome- and Community-Level Interaction Insights into Carbon Utilization and Element Cycling Functions of Hydrothermarchaeota in Hydrothermal Sediment.</title>
        <authorList>
            <person name="Zhou Z."/>
            <person name="Liu Y."/>
            <person name="Xu W."/>
            <person name="Pan J."/>
            <person name="Luo Z.H."/>
            <person name="Li M."/>
        </authorList>
    </citation>
    <scope>NUCLEOTIDE SEQUENCE [LARGE SCALE GENOMIC DNA]</scope>
    <source>
        <strain evidence="2">SpSt-1</strain>
    </source>
</reference>